<dbReference type="Pfam" id="PF07883">
    <property type="entry name" value="Cupin_2"/>
    <property type="match status" value="1"/>
</dbReference>
<evidence type="ECO:0000259" key="2">
    <source>
        <dbReference type="Pfam" id="PF07883"/>
    </source>
</evidence>
<proteinExistence type="predicted"/>
<sequence length="107" mass="11922">MNEPERIGYRTPELYESGMVIEEAAVGEWPFKASRFEVPPGRTSELDVHDVAELWMVRSGSGTVVSGESRVDVGPGEMIYLASRVPHQITNTGGEQLRLFSVWWAAK</sequence>
<reference evidence="3 4" key="1">
    <citation type="submission" date="2019-09" db="EMBL/GenBank/DDBJ databases">
        <title>Actinomadura physcomitrii sp. nov., a novel actinomycete isolated from moss [Physcomitrium sphaericum (Ludw) Fuernr].</title>
        <authorList>
            <person name="Zhuang X."/>
            <person name="Liu C."/>
        </authorList>
    </citation>
    <scope>NUCLEOTIDE SEQUENCE [LARGE SCALE GENOMIC DNA]</scope>
    <source>
        <strain evidence="3 4">HMC1</strain>
    </source>
</reference>
<accession>A0A6H9YGT5</accession>
<evidence type="ECO:0000256" key="1">
    <source>
        <dbReference type="ARBA" id="ARBA00022723"/>
    </source>
</evidence>
<organism evidence="3 4">
    <name type="scientific">Actinomadura rudentiformis</name>
    <dbReference type="NCBI Taxonomy" id="359158"/>
    <lineage>
        <taxon>Bacteria</taxon>
        <taxon>Bacillati</taxon>
        <taxon>Actinomycetota</taxon>
        <taxon>Actinomycetes</taxon>
        <taxon>Streptosporangiales</taxon>
        <taxon>Thermomonosporaceae</taxon>
        <taxon>Actinomadura</taxon>
    </lineage>
</organism>
<dbReference type="OrthoDB" id="5243731at2"/>
<dbReference type="AlphaFoldDB" id="A0A6H9YGT5"/>
<gene>
    <name evidence="3" type="ORF">F8566_47620</name>
</gene>
<evidence type="ECO:0000313" key="4">
    <source>
        <dbReference type="Proteomes" id="UP000468735"/>
    </source>
</evidence>
<dbReference type="Proteomes" id="UP000468735">
    <property type="component" value="Unassembled WGS sequence"/>
</dbReference>
<keyword evidence="1" id="KW-0479">Metal-binding</keyword>
<keyword evidence="4" id="KW-1185">Reference proteome</keyword>
<evidence type="ECO:0000313" key="3">
    <source>
        <dbReference type="EMBL" id="KAB2339683.1"/>
    </source>
</evidence>
<comment type="caution">
    <text evidence="3">The sequence shown here is derived from an EMBL/GenBank/DDBJ whole genome shotgun (WGS) entry which is preliminary data.</text>
</comment>
<dbReference type="InterPro" id="IPR014710">
    <property type="entry name" value="RmlC-like_jellyroll"/>
</dbReference>
<protein>
    <submittedName>
        <fullName evidence="3">Cupin domain-containing protein</fullName>
    </submittedName>
</protein>
<dbReference type="EMBL" id="WBMT01000034">
    <property type="protein sequence ID" value="KAB2339683.1"/>
    <property type="molecule type" value="Genomic_DNA"/>
</dbReference>
<dbReference type="RefSeq" id="WP_151570746.1">
    <property type="nucleotide sequence ID" value="NZ_WBMT01000034.1"/>
</dbReference>
<dbReference type="PANTHER" id="PTHR35848:SF6">
    <property type="entry name" value="CUPIN TYPE-2 DOMAIN-CONTAINING PROTEIN"/>
    <property type="match status" value="1"/>
</dbReference>
<name>A0A6H9YGT5_9ACTN</name>
<dbReference type="Gene3D" id="2.60.120.10">
    <property type="entry name" value="Jelly Rolls"/>
    <property type="match status" value="1"/>
</dbReference>
<feature type="domain" description="Cupin type-2" evidence="2">
    <location>
        <begin position="35"/>
        <end position="103"/>
    </location>
</feature>
<dbReference type="InterPro" id="IPR013096">
    <property type="entry name" value="Cupin_2"/>
</dbReference>
<dbReference type="InterPro" id="IPR051610">
    <property type="entry name" value="GPI/OXD"/>
</dbReference>
<dbReference type="GO" id="GO:0046872">
    <property type="term" value="F:metal ion binding"/>
    <property type="evidence" value="ECO:0007669"/>
    <property type="project" value="UniProtKB-KW"/>
</dbReference>
<dbReference type="PANTHER" id="PTHR35848">
    <property type="entry name" value="OXALATE-BINDING PROTEIN"/>
    <property type="match status" value="1"/>
</dbReference>
<dbReference type="InterPro" id="IPR011051">
    <property type="entry name" value="RmlC_Cupin_sf"/>
</dbReference>
<dbReference type="SUPFAM" id="SSF51182">
    <property type="entry name" value="RmlC-like cupins"/>
    <property type="match status" value="1"/>
</dbReference>